<evidence type="ECO:0000256" key="4">
    <source>
        <dbReference type="ARBA" id="ARBA00022692"/>
    </source>
</evidence>
<evidence type="ECO:0000313" key="15">
    <source>
        <dbReference type="EMBL" id="SOQ40327.1"/>
    </source>
</evidence>
<dbReference type="GO" id="GO:0004768">
    <property type="term" value="F:stearoyl-CoA 9-desaturase activity"/>
    <property type="evidence" value="ECO:0007669"/>
    <property type="project" value="TreeGrafter"/>
</dbReference>
<dbReference type="AlphaFoldDB" id="A0A2H1VHN0"/>
<evidence type="ECO:0000256" key="3">
    <source>
        <dbReference type="ARBA" id="ARBA00022516"/>
    </source>
</evidence>
<keyword evidence="11 12" id="KW-0275">Fatty acid biosynthesis</keyword>
<dbReference type="PANTHER" id="PTHR11351">
    <property type="entry name" value="ACYL-COA DESATURASE"/>
    <property type="match status" value="1"/>
</dbReference>
<evidence type="ECO:0000256" key="13">
    <source>
        <dbReference type="SAM" id="Phobius"/>
    </source>
</evidence>
<keyword evidence="4 12" id="KW-0812">Transmembrane</keyword>
<comment type="cofactor">
    <cofactor evidence="12">
        <name>Fe(2+)</name>
        <dbReference type="ChEBI" id="CHEBI:29033"/>
    </cofactor>
</comment>
<evidence type="ECO:0000256" key="8">
    <source>
        <dbReference type="ARBA" id="ARBA00023004"/>
    </source>
</evidence>
<keyword evidence="9" id="KW-0443">Lipid metabolism</keyword>
<evidence type="ECO:0000256" key="2">
    <source>
        <dbReference type="ARBA" id="ARBA00009295"/>
    </source>
</evidence>
<dbReference type="PRINTS" id="PR00075">
    <property type="entry name" value="FACDDSATRASE"/>
</dbReference>
<feature type="transmembrane region" description="Helical" evidence="13">
    <location>
        <begin position="51"/>
        <end position="69"/>
    </location>
</feature>
<feature type="transmembrane region" description="Helical" evidence="13">
    <location>
        <begin position="81"/>
        <end position="102"/>
    </location>
</feature>
<dbReference type="GO" id="GO:0005789">
    <property type="term" value="C:endoplasmic reticulum membrane"/>
    <property type="evidence" value="ECO:0007669"/>
    <property type="project" value="TreeGrafter"/>
</dbReference>
<evidence type="ECO:0000256" key="1">
    <source>
        <dbReference type="ARBA" id="ARBA00004141"/>
    </source>
</evidence>
<dbReference type="GO" id="GO:0005506">
    <property type="term" value="F:iron ion binding"/>
    <property type="evidence" value="ECO:0007669"/>
    <property type="project" value="TreeGrafter"/>
</dbReference>
<dbReference type="CDD" id="cd03505">
    <property type="entry name" value="Delta9-FADS-like"/>
    <property type="match status" value="1"/>
</dbReference>
<dbReference type="PANTHER" id="PTHR11351:SF21">
    <property type="entry name" value="GH07782P"/>
    <property type="match status" value="1"/>
</dbReference>
<sequence>MIQNHTSGDIRRSQLAMGQTMEDKRIKRGITLSVIVQNFEKNLGFKNDIKWSSFIFITLYHVLAVYWCYHYAFPVKWQSLVFALIMYVASGFGITGGAHRLWTHKSYKATLPLKLFLLLCFSSAGQNSLLHWVRDHRVHHKYSDTDADPHNAKRGLFFSHIGWLMMKKNSEVILRGKQMDMSDIENDPLIQFYERNFNMLKLVFCYILPTMLGVWLWNEDWKCAVAWQCFIRFLGMFHSELTVNSLAHAYGYKPYNKNIVPAENRFVATCTLGEGWHNYHHAFPFDYKAAEHFDVLNFATTFIRFFEKIGWAYDLREASAEVINSMANRLGDGTPVHFPLPADKLTEERATG</sequence>
<dbReference type="InterPro" id="IPR015876">
    <property type="entry name" value="Acyl-CoA_DS"/>
</dbReference>
<keyword evidence="8" id="KW-0408">Iron</keyword>
<organism evidence="15">
    <name type="scientific">Spodoptera frugiperda</name>
    <name type="common">Fall armyworm</name>
    <dbReference type="NCBI Taxonomy" id="7108"/>
    <lineage>
        <taxon>Eukaryota</taxon>
        <taxon>Metazoa</taxon>
        <taxon>Ecdysozoa</taxon>
        <taxon>Arthropoda</taxon>
        <taxon>Hexapoda</taxon>
        <taxon>Insecta</taxon>
        <taxon>Pterygota</taxon>
        <taxon>Neoptera</taxon>
        <taxon>Endopterygota</taxon>
        <taxon>Lepidoptera</taxon>
        <taxon>Glossata</taxon>
        <taxon>Ditrysia</taxon>
        <taxon>Noctuoidea</taxon>
        <taxon>Noctuidae</taxon>
        <taxon>Amphipyrinae</taxon>
        <taxon>Spodoptera</taxon>
    </lineage>
</organism>
<keyword evidence="6 13" id="KW-1133">Transmembrane helix</keyword>
<evidence type="ECO:0000256" key="9">
    <source>
        <dbReference type="ARBA" id="ARBA00023098"/>
    </source>
</evidence>
<evidence type="ECO:0000256" key="12">
    <source>
        <dbReference type="RuleBase" id="RU000581"/>
    </source>
</evidence>
<comment type="subcellular location">
    <subcellularLocation>
        <location evidence="1">Membrane</location>
        <topology evidence="1">Multi-pass membrane protein</topology>
    </subcellularLocation>
</comment>
<dbReference type="GO" id="GO:0006636">
    <property type="term" value="P:unsaturated fatty acid biosynthetic process"/>
    <property type="evidence" value="ECO:0007669"/>
    <property type="project" value="TreeGrafter"/>
</dbReference>
<keyword evidence="10 13" id="KW-0472">Membrane</keyword>
<reference evidence="15" key="1">
    <citation type="submission" date="2016-07" db="EMBL/GenBank/DDBJ databases">
        <authorList>
            <person name="Bretaudeau A."/>
        </authorList>
    </citation>
    <scope>NUCLEOTIDE SEQUENCE</scope>
    <source>
        <strain evidence="15">Rice</strain>
        <tissue evidence="15">Whole body</tissue>
    </source>
</reference>
<dbReference type="OrthoDB" id="10260134at2759"/>
<feature type="domain" description="Fatty acid desaturase" evidence="14">
    <location>
        <begin position="77"/>
        <end position="284"/>
    </location>
</feature>
<comment type="domain">
    <text evidence="12">The histidine box domains are involved in binding the catalytic metal ions.</text>
</comment>
<keyword evidence="3 12" id="KW-0444">Lipid biosynthesis</keyword>
<evidence type="ECO:0000256" key="11">
    <source>
        <dbReference type="ARBA" id="ARBA00023160"/>
    </source>
</evidence>
<accession>A0A2H1VHN0</accession>
<keyword evidence="7 12" id="KW-0560">Oxidoreductase</keyword>
<evidence type="ECO:0000256" key="10">
    <source>
        <dbReference type="ARBA" id="ARBA00023136"/>
    </source>
</evidence>
<dbReference type="EMBL" id="ODYU01002605">
    <property type="protein sequence ID" value="SOQ40327.1"/>
    <property type="molecule type" value="Genomic_DNA"/>
</dbReference>
<evidence type="ECO:0000259" key="14">
    <source>
        <dbReference type="Pfam" id="PF00487"/>
    </source>
</evidence>
<evidence type="ECO:0000256" key="7">
    <source>
        <dbReference type="ARBA" id="ARBA00023002"/>
    </source>
</evidence>
<keyword evidence="5" id="KW-0276">Fatty acid metabolism</keyword>
<dbReference type="InterPro" id="IPR005804">
    <property type="entry name" value="FA_desaturase_dom"/>
</dbReference>
<proteinExistence type="inferred from homology"/>
<name>A0A2H1VHN0_SPOFR</name>
<evidence type="ECO:0000256" key="6">
    <source>
        <dbReference type="ARBA" id="ARBA00022989"/>
    </source>
</evidence>
<dbReference type="Pfam" id="PF00487">
    <property type="entry name" value="FA_desaturase"/>
    <property type="match status" value="1"/>
</dbReference>
<protein>
    <submittedName>
        <fullName evidence="15">SFRICE_020134</fullName>
    </submittedName>
</protein>
<evidence type="ECO:0000256" key="5">
    <source>
        <dbReference type="ARBA" id="ARBA00022832"/>
    </source>
</evidence>
<comment type="similarity">
    <text evidence="2 12">Belongs to the fatty acid desaturase type 1 family.</text>
</comment>
<gene>
    <name evidence="15" type="ORF">SFRICE_020134</name>
</gene>